<evidence type="ECO:0000313" key="1">
    <source>
        <dbReference type="EMBL" id="SEH80382.1"/>
    </source>
</evidence>
<dbReference type="OrthoDB" id="1819470at2"/>
<accession>A0A1H6KWS3</accession>
<protein>
    <recommendedName>
        <fullName evidence="3">Lipoprotein</fullName>
    </recommendedName>
</protein>
<dbReference type="PROSITE" id="PS51257">
    <property type="entry name" value="PROKAR_LIPOPROTEIN"/>
    <property type="match status" value="1"/>
</dbReference>
<evidence type="ECO:0000313" key="2">
    <source>
        <dbReference type="Proteomes" id="UP000183190"/>
    </source>
</evidence>
<evidence type="ECO:0008006" key="3">
    <source>
        <dbReference type="Google" id="ProtNLM"/>
    </source>
</evidence>
<name>A0A1H6KWS3_RUMFL</name>
<proteinExistence type="predicted"/>
<gene>
    <name evidence="1" type="ORF">SAMN02910265_02797</name>
</gene>
<sequence length="249" mass="27376">MKKALFITVLTTVSLGLIGCEAVNTANRSAMSSITATVTTSAESDSAPVKTETAAVSEASDEAAVPMKNSISTDTDNTADWKTAYKKTLTEFMDSDNYGEMSTWDIQDIDNDGTPELLISEAQQHIKGVMFYYYENGNAVPVLDDNRNPLRYGVYGGVLICPEESLIGITDVKQGLNYSVMHKYENHRITFVQRTLEDSGTVGKENVTYTVNDDTVGEEEYNIALDEFSSKNWTAVGNQYTFDDLSALD</sequence>
<dbReference type="Proteomes" id="UP000183190">
    <property type="component" value="Unassembled WGS sequence"/>
</dbReference>
<dbReference type="AlphaFoldDB" id="A0A1H6KWS3"/>
<dbReference type="EMBL" id="FNWV01000013">
    <property type="protein sequence ID" value="SEH80382.1"/>
    <property type="molecule type" value="Genomic_DNA"/>
</dbReference>
<reference evidence="1 2" key="1">
    <citation type="submission" date="2016-10" db="EMBL/GenBank/DDBJ databases">
        <authorList>
            <person name="de Groot N.N."/>
        </authorList>
    </citation>
    <scope>NUCLEOTIDE SEQUENCE [LARGE SCALE GENOMIC DNA]</scope>
    <source>
        <strain evidence="1 2">YAD2003</strain>
    </source>
</reference>
<dbReference type="RefSeq" id="WP_074718455.1">
    <property type="nucleotide sequence ID" value="NZ_FNWV01000013.1"/>
</dbReference>
<organism evidence="1 2">
    <name type="scientific">Ruminococcus flavefaciens</name>
    <dbReference type="NCBI Taxonomy" id="1265"/>
    <lineage>
        <taxon>Bacteria</taxon>
        <taxon>Bacillati</taxon>
        <taxon>Bacillota</taxon>
        <taxon>Clostridia</taxon>
        <taxon>Eubacteriales</taxon>
        <taxon>Oscillospiraceae</taxon>
        <taxon>Ruminococcus</taxon>
    </lineage>
</organism>